<keyword evidence="3" id="KW-1185">Reference proteome</keyword>
<evidence type="ECO:0000313" key="2">
    <source>
        <dbReference type="EMBL" id="CAH3121957.1"/>
    </source>
</evidence>
<dbReference type="Proteomes" id="UP001159405">
    <property type="component" value="Unassembled WGS sequence"/>
</dbReference>
<name>A0ABN8NV40_9CNID</name>
<comment type="caution">
    <text evidence="2">The sequence shown here is derived from an EMBL/GenBank/DDBJ whole genome shotgun (WGS) entry which is preliminary data.</text>
</comment>
<sequence>MVRMTQNTKNPEGTAYDTAPTSELNTLDSDFNCTKRKSTMSVTTDRIGVSSLANKLHLASKNLQKTHLITVATGFGNTRAAKTHHTMRNSRRLARYKAHGFFLATHDTETRSLSMLGV</sequence>
<feature type="region of interest" description="Disordered" evidence="1">
    <location>
        <begin position="1"/>
        <end position="21"/>
    </location>
</feature>
<feature type="compositionally biased region" description="Polar residues" evidence="1">
    <location>
        <begin position="1"/>
        <end position="11"/>
    </location>
</feature>
<proteinExistence type="predicted"/>
<reference evidence="2 3" key="1">
    <citation type="submission" date="2022-05" db="EMBL/GenBank/DDBJ databases">
        <authorList>
            <consortium name="Genoscope - CEA"/>
            <person name="William W."/>
        </authorList>
    </citation>
    <scope>NUCLEOTIDE SEQUENCE [LARGE SCALE GENOMIC DNA]</scope>
</reference>
<dbReference type="EMBL" id="CALNXK010000036">
    <property type="protein sequence ID" value="CAH3121957.1"/>
    <property type="molecule type" value="Genomic_DNA"/>
</dbReference>
<evidence type="ECO:0000256" key="1">
    <source>
        <dbReference type="SAM" id="MobiDB-lite"/>
    </source>
</evidence>
<accession>A0ABN8NV40</accession>
<protein>
    <submittedName>
        <fullName evidence="2">Uncharacterized protein</fullName>
    </submittedName>
</protein>
<organism evidence="2 3">
    <name type="scientific">Porites lobata</name>
    <dbReference type="NCBI Taxonomy" id="104759"/>
    <lineage>
        <taxon>Eukaryota</taxon>
        <taxon>Metazoa</taxon>
        <taxon>Cnidaria</taxon>
        <taxon>Anthozoa</taxon>
        <taxon>Hexacorallia</taxon>
        <taxon>Scleractinia</taxon>
        <taxon>Fungiina</taxon>
        <taxon>Poritidae</taxon>
        <taxon>Porites</taxon>
    </lineage>
</organism>
<evidence type="ECO:0000313" key="3">
    <source>
        <dbReference type="Proteomes" id="UP001159405"/>
    </source>
</evidence>
<gene>
    <name evidence="2" type="ORF">PLOB_00028728</name>
</gene>